<dbReference type="Pfam" id="PF02626">
    <property type="entry name" value="CT_A_B"/>
    <property type="match status" value="1"/>
</dbReference>
<proteinExistence type="predicted"/>
<dbReference type="Proteomes" id="UP000199077">
    <property type="component" value="Chromosome I"/>
</dbReference>
<name>A0A1H0R5I8_9MICO</name>
<keyword evidence="2" id="KW-0378">Hydrolase</keyword>
<keyword evidence="3" id="KW-0067">ATP-binding</keyword>
<gene>
    <name evidence="5" type="ORF">SAMN04489867_1851</name>
</gene>
<dbReference type="InterPro" id="IPR052708">
    <property type="entry name" value="PxpC"/>
</dbReference>
<dbReference type="PANTHER" id="PTHR43309">
    <property type="entry name" value="5-OXOPROLINASE SUBUNIT C"/>
    <property type="match status" value="1"/>
</dbReference>
<evidence type="ECO:0000256" key="3">
    <source>
        <dbReference type="ARBA" id="ARBA00022840"/>
    </source>
</evidence>
<dbReference type="InterPro" id="IPR003778">
    <property type="entry name" value="CT_A_B"/>
</dbReference>
<dbReference type="InterPro" id="IPR029000">
    <property type="entry name" value="Cyclophilin-like_dom_sf"/>
</dbReference>
<dbReference type="NCBIfam" id="TIGR00724">
    <property type="entry name" value="urea_amlyse_rel"/>
    <property type="match status" value="1"/>
</dbReference>
<feature type="domain" description="Carboxyltransferase" evidence="4">
    <location>
        <begin position="38"/>
        <end position="302"/>
    </location>
</feature>
<dbReference type="EMBL" id="LT629711">
    <property type="protein sequence ID" value="SDP24792.1"/>
    <property type="molecule type" value="Genomic_DNA"/>
</dbReference>
<evidence type="ECO:0000256" key="2">
    <source>
        <dbReference type="ARBA" id="ARBA00022801"/>
    </source>
</evidence>
<dbReference type="GO" id="GO:0005524">
    <property type="term" value="F:ATP binding"/>
    <property type="evidence" value="ECO:0007669"/>
    <property type="project" value="UniProtKB-KW"/>
</dbReference>
<reference evidence="6" key="1">
    <citation type="submission" date="2016-10" db="EMBL/GenBank/DDBJ databases">
        <authorList>
            <person name="Varghese N."/>
            <person name="Submissions S."/>
        </authorList>
    </citation>
    <scope>NUCLEOTIDE SEQUENCE [LARGE SCALE GENOMIC DNA]</scope>
    <source>
        <strain evidence="6">DSM 22329</strain>
    </source>
</reference>
<sequence length="302" mass="30863">MTGWERTTPEPAAPARLEVLEPGPLALLQDRGRPGLSELGVGPSGAADRGAFALGARLLGQGTDLAAVEAHHGGLGLRALDTVTVVLTGAPTPATIDARPVGHAAPLTLRRGSVLALGAPVSGMRTYVSVRGGIAVPMVLGSRSYDTLSGIGPPPLRAGDVLPVGRPAGQPTVDVAPVAPPSAGPVTLDALPGPRRDWLHDPTRLTAATWTVDPASDRVGIRLDGPALRRTAALVDRELPSEGVVRGAVQVPADGRPVLFLADHPVTGGYPVVAVLTDHATDLAAQLVAGQQVRVRLLSSRS</sequence>
<evidence type="ECO:0000313" key="5">
    <source>
        <dbReference type="EMBL" id="SDP24792.1"/>
    </source>
</evidence>
<evidence type="ECO:0000313" key="6">
    <source>
        <dbReference type="Proteomes" id="UP000199077"/>
    </source>
</evidence>
<dbReference type="AlphaFoldDB" id="A0A1H0R5I8"/>
<accession>A0A1H0R5I8</accession>
<dbReference type="OrthoDB" id="9768696at2"/>
<keyword evidence="6" id="KW-1185">Reference proteome</keyword>
<dbReference type="STRING" id="443156.SAMN04489867_1851"/>
<evidence type="ECO:0000259" key="4">
    <source>
        <dbReference type="SMART" id="SM00797"/>
    </source>
</evidence>
<organism evidence="5 6">
    <name type="scientific">Pedococcus dokdonensis</name>
    <dbReference type="NCBI Taxonomy" id="443156"/>
    <lineage>
        <taxon>Bacteria</taxon>
        <taxon>Bacillati</taxon>
        <taxon>Actinomycetota</taxon>
        <taxon>Actinomycetes</taxon>
        <taxon>Micrococcales</taxon>
        <taxon>Intrasporangiaceae</taxon>
        <taxon>Pedococcus</taxon>
    </lineage>
</organism>
<dbReference type="Gene3D" id="2.40.100.10">
    <property type="entry name" value="Cyclophilin-like"/>
    <property type="match status" value="1"/>
</dbReference>
<dbReference type="RefSeq" id="WP_091784361.1">
    <property type="nucleotide sequence ID" value="NZ_LT629711.1"/>
</dbReference>
<dbReference type="SMART" id="SM00797">
    <property type="entry name" value="AHS2"/>
    <property type="match status" value="1"/>
</dbReference>
<dbReference type="PANTHER" id="PTHR43309:SF3">
    <property type="entry name" value="5-OXOPROLINASE SUBUNIT C"/>
    <property type="match status" value="1"/>
</dbReference>
<dbReference type="SUPFAM" id="SSF50891">
    <property type="entry name" value="Cyclophilin-like"/>
    <property type="match status" value="1"/>
</dbReference>
<protein>
    <submittedName>
        <fullName evidence="5">Biotin-dependent carboxylase uncharacterized domain-containing protein</fullName>
    </submittedName>
</protein>
<dbReference type="GO" id="GO:0016787">
    <property type="term" value="F:hydrolase activity"/>
    <property type="evidence" value="ECO:0007669"/>
    <property type="project" value="UniProtKB-KW"/>
</dbReference>
<keyword evidence="1" id="KW-0547">Nucleotide-binding</keyword>
<evidence type="ECO:0000256" key="1">
    <source>
        <dbReference type="ARBA" id="ARBA00022741"/>
    </source>
</evidence>